<name>A0ABR0PD33_GOSAR</name>
<reference evidence="1 2" key="1">
    <citation type="submission" date="2023-03" db="EMBL/GenBank/DDBJ databases">
        <title>WGS of Gossypium arboreum.</title>
        <authorList>
            <person name="Yu D."/>
        </authorList>
    </citation>
    <scope>NUCLEOTIDE SEQUENCE [LARGE SCALE GENOMIC DNA]</scope>
    <source>
        <tissue evidence="1">Leaf</tissue>
    </source>
</reference>
<organism evidence="1 2">
    <name type="scientific">Gossypium arboreum</name>
    <name type="common">Tree cotton</name>
    <name type="synonym">Gossypium nanking</name>
    <dbReference type="NCBI Taxonomy" id="29729"/>
    <lineage>
        <taxon>Eukaryota</taxon>
        <taxon>Viridiplantae</taxon>
        <taxon>Streptophyta</taxon>
        <taxon>Embryophyta</taxon>
        <taxon>Tracheophyta</taxon>
        <taxon>Spermatophyta</taxon>
        <taxon>Magnoliopsida</taxon>
        <taxon>eudicotyledons</taxon>
        <taxon>Gunneridae</taxon>
        <taxon>Pentapetalae</taxon>
        <taxon>rosids</taxon>
        <taxon>malvids</taxon>
        <taxon>Malvales</taxon>
        <taxon>Malvaceae</taxon>
        <taxon>Malvoideae</taxon>
        <taxon>Gossypium</taxon>
    </lineage>
</organism>
<evidence type="ECO:0000313" key="1">
    <source>
        <dbReference type="EMBL" id="KAK5819201.1"/>
    </source>
</evidence>
<keyword evidence="2" id="KW-1185">Reference proteome</keyword>
<gene>
    <name evidence="1" type="ORF">PVK06_024170</name>
</gene>
<accession>A0ABR0PD33</accession>
<dbReference type="Proteomes" id="UP001358586">
    <property type="component" value="Chromosome 7"/>
</dbReference>
<evidence type="ECO:0000313" key="2">
    <source>
        <dbReference type="Proteomes" id="UP001358586"/>
    </source>
</evidence>
<comment type="caution">
    <text evidence="1">The sequence shown here is derived from an EMBL/GenBank/DDBJ whole genome shotgun (WGS) entry which is preliminary data.</text>
</comment>
<proteinExistence type="predicted"/>
<protein>
    <submittedName>
        <fullName evidence="1">Uncharacterized protein</fullName>
    </submittedName>
</protein>
<dbReference type="PANTHER" id="PTHR32108">
    <property type="entry name" value="DNA-DIRECTED RNA POLYMERASE SUBUNIT ALPHA"/>
    <property type="match status" value="1"/>
</dbReference>
<dbReference type="PANTHER" id="PTHR32108:SF5">
    <property type="entry name" value="DYNACTIN SUBUNIT 1-LIKE"/>
    <property type="match status" value="1"/>
</dbReference>
<dbReference type="EMBL" id="JARKNE010000007">
    <property type="protein sequence ID" value="KAK5819201.1"/>
    <property type="molecule type" value="Genomic_DNA"/>
</dbReference>
<sequence length="156" mass="17329">MKRCQNIVRTFGGTERRVMGRLEIPLLIGPTTYEVDFLVMDIKPSYNYLLKGPWIHSAGAVPLTLHQKLKLVSEGWLVTINTEEDIIAAITSDAPYLETDDEVIKCSFRSLEFVNAMFSTEGSKMPVSKISKTTTMGLQLMVGRGTLPGKGLGRHL</sequence>